<dbReference type="Pfam" id="PF00109">
    <property type="entry name" value="ketoacyl-synt"/>
    <property type="match status" value="1"/>
</dbReference>
<keyword evidence="4" id="KW-0275">Fatty acid biosynthesis</keyword>
<keyword evidence="4" id="KW-0276">Fatty acid metabolism</keyword>
<feature type="domain" description="Ketosynthase family 3 (KS3)" evidence="6">
    <location>
        <begin position="1"/>
        <end position="391"/>
    </location>
</feature>
<evidence type="ECO:0000313" key="8">
    <source>
        <dbReference type="Proteomes" id="UP000516173"/>
    </source>
</evidence>
<dbReference type="Proteomes" id="UP000516173">
    <property type="component" value="Chromosome"/>
</dbReference>
<dbReference type="InterPro" id="IPR018201">
    <property type="entry name" value="Ketoacyl_synth_AS"/>
</dbReference>
<dbReference type="GO" id="GO:0004315">
    <property type="term" value="F:3-oxoacyl-[acyl-carrier-protein] synthase activity"/>
    <property type="evidence" value="ECO:0007669"/>
    <property type="project" value="InterPro"/>
</dbReference>
<dbReference type="GeneID" id="80348238"/>
<evidence type="ECO:0000256" key="1">
    <source>
        <dbReference type="ARBA" id="ARBA00004796"/>
    </source>
</evidence>
<dbReference type="InterPro" id="IPR014030">
    <property type="entry name" value="Ketoacyl_synth_N"/>
</dbReference>
<dbReference type="SMART" id="SM00825">
    <property type="entry name" value="PKS_KS"/>
    <property type="match status" value="1"/>
</dbReference>
<dbReference type="RefSeq" id="WP_187683111.1">
    <property type="nucleotide sequence ID" value="NZ_AP023396.1"/>
</dbReference>
<evidence type="ECO:0000256" key="3">
    <source>
        <dbReference type="ARBA" id="ARBA00022679"/>
    </source>
</evidence>
<dbReference type="AlphaFoldDB" id="A0A7G1KL30"/>
<comment type="pathway">
    <text evidence="1">Lipid metabolism; mycolic acid biosynthesis.</text>
</comment>
<keyword evidence="4" id="KW-0443">Lipid metabolism</keyword>
<evidence type="ECO:0000256" key="2">
    <source>
        <dbReference type="ARBA" id="ARBA00008467"/>
    </source>
</evidence>
<dbReference type="Gene3D" id="3.40.47.10">
    <property type="match status" value="1"/>
</dbReference>
<dbReference type="InterPro" id="IPR014031">
    <property type="entry name" value="Ketoacyl_synth_C"/>
</dbReference>
<comment type="similarity">
    <text evidence="2 5">Belongs to the thiolase-like superfamily. Beta-ketoacyl-ACP synthases family.</text>
</comment>
<accession>A0A7G1KL30</accession>
<keyword evidence="8" id="KW-1185">Reference proteome</keyword>
<sequence length="392" mass="40512">MDDIVITGLGAVSCFGRGVEALWAAMAAAVSEPVAVSDEYARMPHRKLYAVPERAIDAEPAAVGELPIGAAGRLAIDAAEQALEDAGAAETDPDRRAVVVGSGFGDWRLHERWRTEGFPDTDSWAPTFSVAAAVGAGLPARGPNISVSNACAAGGYALSLAAELIRSGQADVVVAGGVETYHRTSMGCFNRLAAVDPVRCRPFDADRQGTIFGEGAAMLVVESAARAARRPAARSYARLAGSAWSSDGFHLNAPEPGGTRIERAMRAALAAARIPAAALGCVIPHATGTTLNDAIEARALERVLGAHAPTTPTYSLKGLTGHTGGAAGAFAAVAATMMLEHGTVPPNPPIGQQDPQCRVWLPRRARRLRQPSILVNAYGFGGNNVSLVLAAA</sequence>
<keyword evidence="3 5" id="KW-0808">Transferase</keyword>
<gene>
    <name evidence="7" type="ORF">NWFMUON74_37170</name>
</gene>
<dbReference type="KEGG" id="nwl:NWFMUON74_37170"/>
<dbReference type="PROSITE" id="PS00606">
    <property type="entry name" value="KS3_1"/>
    <property type="match status" value="1"/>
</dbReference>
<dbReference type="PANTHER" id="PTHR11712">
    <property type="entry name" value="POLYKETIDE SYNTHASE-RELATED"/>
    <property type="match status" value="1"/>
</dbReference>
<dbReference type="UniPathway" id="UPA00915"/>
<keyword evidence="4" id="KW-0444">Lipid biosynthesis</keyword>
<dbReference type="EMBL" id="AP023396">
    <property type="protein sequence ID" value="BCK55945.1"/>
    <property type="molecule type" value="Genomic_DNA"/>
</dbReference>
<dbReference type="SUPFAM" id="SSF53901">
    <property type="entry name" value="Thiolase-like"/>
    <property type="match status" value="2"/>
</dbReference>
<proteinExistence type="inferred from homology"/>
<dbReference type="InterPro" id="IPR000794">
    <property type="entry name" value="Beta-ketoacyl_synthase"/>
</dbReference>
<dbReference type="InterPro" id="IPR020841">
    <property type="entry name" value="PKS_Beta-ketoAc_synthase_dom"/>
</dbReference>
<evidence type="ECO:0000259" key="6">
    <source>
        <dbReference type="PROSITE" id="PS52004"/>
    </source>
</evidence>
<name>A0A7G1KL30_9NOCA</name>
<evidence type="ECO:0000256" key="4">
    <source>
        <dbReference type="ARBA" id="ARBA00023160"/>
    </source>
</evidence>
<evidence type="ECO:0000256" key="5">
    <source>
        <dbReference type="RuleBase" id="RU003694"/>
    </source>
</evidence>
<protein>
    <submittedName>
        <fullName evidence="7">3-oxoacyl-[acyl-carrier-protein] synthase 2</fullName>
    </submittedName>
</protein>
<dbReference type="PROSITE" id="PS52004">
    <property type="entry name" value="KS3_2"/>
    <property type="match status" value="1"/>
</dbReference>
<dbReference type="GO" id="GO:0006633">
    <property type="term" value="P:fatty acid biosynthetic process"/>
    <property type="evidence" value="ECO:0007669"/>
    <property type="project" value="UniProtKB-KW"/>
</dbReference>
<organism evidence="7 8">
    <name type="scientific">Nocardia wallacei</name>
    <dbReference type="NCBI Taxonomy" id="480035"/>
    <lineage>
        <taxon>Bacteria</taxon>
        <taxon>Bacillati</taxon>
        <taxon>Actinomycetota</taxon>
        <taxon>Actinomycetes</taxon>
        <taxon>Mycobacteriales</taxon>
        <taxon>Nocardiaceae</taxon>
        <taxon>Nocardia</taxon>
    </lineage>
</organism>
<dbReference type="PANTHER" id="PTHR11712:SF336">
    <property type="entry name" value="3-OXOACYL-[ACYL-CARRIER-PROTEIN] SYNTHASE, MITOCHONDRIAL"/>
    <property type="match status" value="1"/>
</dbReference>
<reference evidence="7 8" key="1">
    <citation type="submission" date="2020-08" db="EMBL/GenBank/DDBJ databases">
        <title>Genome Sequencing of Nocardia wallacei strain FMUON74 and assembly.</title>
        <authorList>
            <person name="Toyokawa M."/>
            <person name="Uesaka K."/>
        </authorList>
    </citation>
    <scope>NUCLEOTIDE SEQUENCE [LARGE SCALE GENOMIC DNA]</scope>
    <source>
        <strain evidence="7 8">FMUON74</strain>
    </source>
</reference>
<dbReference type="InterPro" id="IPR016039">
    <property type="entry name" value="Thiolase-like"/>
</dbReference>
<evidence type="ECO:0000313" key="7">
    <source>
        <dbReference type="EMBL" id="BCK55945.1"/>
    </source>
</evidence>
<dbReference type="Pfam" id="PF02801">
    <property type="entry name" value="Ketoacyl-synt_C"/>
    <property type="match status" value="1"/>
</dbReference>